<dbReference type="AlphaFoldDB" id="X1D698"/>
<evidence type="ECO:0000259" key="1">
    <source>
        <dbReference type="Pfam" id="PF12705"/>
    </source>
</evidence>
<dbReference type="Pfam" id="PF12705">
    <property type="entry name" value="PDDEXK_1"/>
    <property type="match status" value="1"/>
</dbReference>
<proteinExistence type="predicted"/>
<name>X1D698_9ZZZZ</name>
<evidence type="ECO:0000313" key="2">
    <source>
        <dbReference type="EMBL" id="GAH15747.1"/>
    </source>
</evidence>
<dbReference type="EMBL" id="BART01030250">
    <property type="protein sequence ID" value="GAH15747.1"/>
    <property type="molecule type" value="Genomic_DNA"/>
</dbReference>
<organism evidence="2">
    <name type="scientific">marine sediment metagenome</name>
    <dbReference type="NCBI Taxonomy" id="412755"/>
    <lineage>
        <taxon>unclassified sequences</taxon>
        <taxon>metagenomes</taxon>
        <taxon>ecological metagenomes</taxon>
    </lineage>
</organism>
<dbReference type="InterPro" id="IPR011604">
    <property type="entry name" value="PDDEXK-like_dom_sf"/>
</dbReference>
<feature type="non-terminal residue" evidence="2">
    <location>
        <position position="1"/>
    </location>
</feature>
<comment type="caution">
    <text evidence="2">The sequence shown here is derived from an EMBL/GenBank/DDBJ whole genome shotgun (WGS) entry which is preliminary data.</text>
</comment>
<gene>
    <name evidence="2" type="ORF">S01H4_52873</name>
</gene>
<dbReference type="InterPro" id="IPR038726">
    <property type="entry name" value="PDDEXK_AddAB-type"/>
</dbReference>
<reference evidence="2" key="1">
    <citation type="journal article" date="2014" name="Front. Microbiol.">
        <title>High frequency of phylogenetically diverse reductive dehalogenase-homologous genes in deep subseafloor sedimentary metagenomes.</title>
        <authorList>
            <person name="Kawai M."/>
            <person name="Futagami T."/>
            <person name="Toyoda A."/>
            <person name="Takaki Y."/>
            <person name="Nishi S."/>
            <person name="Hori S."/>
            <person name="Arai W."/>
            <person name="Tsubouchi T."/>
            <person name="Morono Y."/>
            <person name="Uchiyama I."/>
            <person name="Ito T."/>
            <person name="Fujiyama A."/>
            <person name="Inagaki F."/>
            <person name="Takami H."/>
        </authorList>
    </citation>
    <scope>NUCLEOTIDE SEQUENCE</scope>
    <source>
        <strain evidence="2">Expedition CK06-06</strain>
    </source>
</reference>
<protein>
    <recommendedName>
        <fullName evidence="1">PD-(D/E)XK endonuclease-like domain-containing protein</fullName>
    </recommendedName>
</protein>
<feature type="domain" description="PD-(D/E)XK endonuclease-like" evidence="1">
    <location>
        <begin position="63"/>
        <end position="168"/>
    </location>
</feature>
<dbReference type="Gene3D" id="3.90.320.10">
    <property type="match status" value="1"/>
</dbReference>
<accession>X1D698</accession>
<sequence>NGIPFYRWLANTGWDESQAIKSARGIQGTKVHQAVVDLTDGKEVPMDTKYWVEDNNQTEELDLEEYGCLITFVDYFKTIKPKVIGRELTVFSEQYKIAGTLDRVDDLGNAVLITDYKTGQNIWMEHKIQLSAYKHAYIETTGETRDVKLAIAQLGYKRNKRGWKVTEVDDCFDLFLAAREIWKNECATQKPLVKDYPVSLKLEK</sequence>